<keyword evidence="2" id="KW-1185">Reference proteome</keyword>
<name>A0A0D8HHQ0_9ACTN</name>
<comment type="caution">
    <text evidence="1">The sequence shown here is derived from an EMBL/GenBank/DDBJ whole genome shotgun (WGS) entry which is preliminary data.</text>
</comment>
<accession>A0A0D8HHQ0</accession>
<dbReference type="STRING" id="1280514.AXFE_17160"/>
<evidence type="ECO:0000313" key="1">
    <source>
        <dbReference type="EMBL" id="KJF17438.1"/>
    </source>
</evidence>
<dbReference type="EMBL" id="JXYS01000042">
    <property type="protein sequence ID" value="KJF17438.1"/>
    <property type="molecule type" value="Genomic_DNA"/>
</dbReference>
<dbReference type="Proteomes" id="UP000032360">
    <property type="component" value="Unassembled WGS sequence"/>
</dbReference>
<organism evidence="1 2">
    <name type="scientific">Acidithrix ferrooxidans</name>
    <dbReference type="NCBI Taxonomy" id="1280514"/>
    <lineage>
        <taxon>Bacteria</taxon>
        <taxon>Bacillati</taxon>
        <taxon>Actinomycetota</taxon>
        <taxon>Acidimicrobiia</taxon>
        <taxon>Acidimicrobiales</taxon>
        <taxon>Acidimicrobiaceae</taxon>
        <taxon>Acidithrix</taxon>
    </lineage>
</organism>
<dbReference type="AlphaFoldDB" id="A0A0D8HHQ0"/>
<evidence type="ECO:0000313" key="2">
    <source>
        <dbReference type="Proteomes" id="UP000032360"/>
    </source>
</evidence>
<sequence>MISDPNFSEFSGQLSHLGVKTSNVDQVERKTLALGATELPRGLNWIRFQGSVCIELLQFD</sequence>
<reference evidence="1 2" key="1">
    <citation type="submission" date="2015-01" db="EMBL/GenBank/DDBJ databases">
        <title>Draft genome of the acidophilic iron oxidizer Acidithrix ferrooxidans strain Py-F3.</title>
        <authorList>
            <person name="Poehlein A."/>
            <person name="Eisen S."/>
            <person name="Schloemann M."/>
            <person name="Johnson B.D."/>
            <person name="Daniel R."/>
            <person name="Muehling M."/>
        </authorList>
    </citation>
    <scope>NUCLEOTIDE SEQUENCE [LARGE SCALE GENOMIC DNA]</scope>
    <source>
        <strain evidence="1 2">Py-F3</strain>
    </source>
</reference>
<gene>
    <name evidence="1" type="ORF">AXFE_17160</name>
</gene>
<evidence type="ECO:0008006" key="3">
    <source>
        <dbReference type="Google" id="ProtNLM"/>
    </source>
</evidence>
<protein>
    <recommendedName>
        <fullName evidence="3">Glyoxalase-like domain protein</fullName>
    </recommendedName>
</protein>
<proteinExistence type="predicted"/>